<name>A0ABV5ARV7_9BACL</name>
<reference evidence="1 2" key="1">
    <citation type="submission" date="2024-09" db="EMBL/GenBank/DDBJ databases">
        <title>Paenibacillus zeirhizospherea sp. nov., isolated from surface of the maize (Zea mays) roots in a horticulture field, Hungary.</title>
        <authorList>
            <person name="Marton D."/>
            <person name="Farkas M."/>
            <person name="Bedics A."/>
            <person name="Toth E."/>
            <person name="Tancsics A."/>
            <person name="Boka K."/>
            <person name="Maroti G."/>
            <person name="Kriszt B."/>
            <person name="Cserhati M."/>
        </authorList>
    </citation>
    <scope>NUCLEOTIDE SEQUENCE [LARGE SCALE GENOMIC DNA]</scope>
    <source>
        <strain evidence="1 2">KCTC 33519</strain>
    </source>
</reference>
<keyword evidence="2" id="KW-1185">Reference proteome</keyword>
<accession>A0ABV5ARV7</accession>
<proteinExistence type="predicted"/>
<organism evidence="1 2">
    <name type="scientific">Paenibacillus enshidis</name>
    <dbReference type="NCBI Taxonomy" id="1458439"/>
    <lineage>
        <taxon>Bacteria</taxon>
        <taxon>Bacillati</taxon>
        <taxon>Bacillota</taxon>
        <taxon>Bacilli</taxon>
        <taxon>Bacillales</taxon>
        <taxon>Paenibacillaceae</taxon>
        <taxon>Paenibacillus</taxon>
    </lineage>
</organism>
<sequence>MKPGSEFNYGSLSTLIQELIDFEQELEENRHSLDFDLGLIMERGRGIRYMSTPPDVIPFARAGVDGLQYGFLTDFGAIADPAQAPVVCVSPMHWNGVWLVARNLHEFLSIVYTDNSPLTHYYEHTDAYLHDLARRQAPVYDERRQMVRELFRTRFGIHPIEDMVRYIKDLRMTRRRSIAVQTLNGLGIVPLSSEQRAHTPFSLPDMLLWDQDSRRIQEFFLNASVESRLAFVRDAQTKHLFTDSLLRAFVTSQLRAMGLSEAADHLDESYYTVVMES</sequence>
<protein>
    <submittedName>
        <fullName evidence="1">Uncharacterized protein</fullName>
    </submittedName>
</protein>
<gene>
    <name evidence="1" type="ORF">ACE41H_09010</name>
</gene>
<evidence type="ECO:0000313" key="2">
    <source>
        <dbReference type="Proteomes" id="UP001580346"/>
    </source>
</evidence>
<dbReference type="RefSeq" id="WP_375354886.1">
    <property type="nucleotide sequence ID" value="NZ_JBHHMI010000006.1"/>
</dbReference>
<dbReference type="EMBL" id="JBHHMI010000006">
    <property type="protein sequence ID" value="MFB5266926.1"/>
    <property type="molecule type" value="Genomic_DNA"/>
</dbReference>
<evidence type="ECO:0000313" key="1">
    <source>
        <dbReference type="EMBL" id="MFB5266926.1"/>
    </source>
</evidence>
<dbReference type="Proteomes" id="UP001580346">
    <property type="component" value="Unassembled WGS sequence"/>
</dbReference>
<comment type="caution">
    <text evidence="1">The sequence shown here is derived from an EMBL/GenBank/DDBJ whole genome shotgun (WGS) entry which is preliminary data.</text>
</comment>